<accession>A0A2C9VXW6</accession>
<dbReference type="AlphaFoldDB" id="A0A2C9VXW6"/>
<proteinExistence type="predicted"/>
<organism evidence="3">
    <name type="scientific">Manihot esculenta</name>
    <name type="common">Cassava</name>
    <name type="synonym">Jatropha manihot</name>
    <dbReference type="NCBI Taxonomy" id="3983"/>
    <lineage>
        <taxon>Eukaryota</taxon>
        <taxon>Viridiplantae</taxon>
        <taxon>Streptophyta</taxon>
        <taxon>Embryophyta</taxon>
        <taxon>Tracheophyta</taxon>
        <taxon>Spermatophyta</taxon>
        <taxon>Magnoliopsida</taxon>
        <taxon>eudicotyledons</taxon>
        <taxon>Gunneridae</taxon>
        <taxon>Pentapetalae</taxon>
        <taxon>rosids</taxon>
        <taxon>fabids</taxon>
        <taxon>Malpighiales</taxon>
        <taxon>Euphorbiaceae</taxon>
        <taxon>Crotonoideae</taxon>
        <taxon>Manihoteae</taxon>
        <taxon>Manihot</taxon>
    </lineage>
</organism>
<evidence type="ECO:0000313" key="3">
    <source>
        <dbReference type="EMBL" id="OAY51220.1"/>
    </source>
</evidence>
<feature type="domain" description="UFSP1/2/DUB catalytic" evidence="2">
    <location>
        <begin position="104"/>
        <end position="219"/>
    </location>
</feature>
<sequence length="431" mass="48800">MDSLASCPFCHVTLPQSQLQRHANSHFEEADNEQFTEDMELAQELASASSSSTRFSEENMDERVSCLIAMQVRSSFYHVKVEFGGGLMALLRRRLELDTNNASTSAVFLSGYIDHFQSLPSEDVGWGCGWRNIQMLSSHLLSLREDARQILFGGSGFVPDIPYLQRWLEIAWERGFDALGAHQFNHSVYGSKKWIGATECAALFRSFGFRARIVDFGPKELESSFLSVPGAHVGSQVVTASARIKRKAFQVYGPMDRYLVGRNNDFSPPDFDNGVNSTSHLAGGSNQTAASKFSRNNEGHQVLVDWAWNYFSQGRSSRAHAHRCHVTITDRTPLYFQHDGHSRTIVGIEVRHQENGKLQFNLLILDPGHRTAALEKSLKENTGWKKLIKRGVHTLKKPQYQVMPLSNYFLLTPQYYLMRRFDIVSFSAMLY</sequence>
<protein>
    <recommendedName>
        <fullName evidence="2">UFSP1/2/DUB catalytic domain-containing protein</fullName>
    </recommendedName>
</protein>
<dbReference type="Pfam" id="PF07910">
    <property type="entry name" value="Peptidase_C78"/>
    <property type="match status" value="2"/>
</dbReference>
<gene>
    <name evidence="3" type="ORF">MANES_05G196800</name>
</gene>
<evidence type="ECO:0000259" key="2">
    <source>
        <dbReference type="Pfam" id="PF07910"/>
    </source>
</evidence>
<dbReference type="InterPro" id="IPR012462">
    <property type="entry name" value="UFSP1/2_DUB_cat"/>
</dbReference>
<dbReference type="PANTHER" id="PTHR48153">
    <property type="entry name" value="UFM1-SPECIFIC PROTEASE 2"/>
    <property type="match status" value="1"/>
</dbReference>
<dbReference type="STRING" id="3983.A0A2C9VXW6"/>
<dbReference type="EMBL" id="CM004391">
    <property type="protein sequence ID" value="OAY51220.1"/>
    <property type="molecule type" value="Genomic_DNA"/>
</dbReference>
<dbReference type="PANTHER" id="PTHR48153:SF4">
    <property type="entry name" value="UBIQUITIN CARBOXYL-TERMINAL HYDROLASE MUG105"/>
    <property type="match status" value="1"/>
</dbReference>
<dbReference type="Gene3D" id="3.90.70.130">
    <property type="match status" value="2"/>
</dbReference>
<keyword evidence="1" id="KW-0378">Hydrolase</keyword>
<evidence type="ECO:0000256" key="1">
    <source>
        <dbReference type="ARBA" id="ARBA00022801"/>
    </source>
</evidence>
<name>A0A2C9VXW6_MANES</name>
<dbReference type="GO" id="GO:0019783">
    <property type="term" value="F:ubiquitin-like protein peptidase activity"/>
    <property type="evidence" value="ECO:0007669"/>
    <property type="project" value="UniProtKB-ARBA"/>
</dbReference>
<feature type="domain" description="UFSP1/2/DUB catalytic" evidence="2">
    <location>
        <begin position="290"/>
        <end position="402"/>
    </location>
</feature>
<reference evidence="3" key="1">
    <citation type="submission" date="2016-02" db="EMBL/GenBank/DDBJ databases">
        <title>WGS assembly of Manihot esculenta.</title>
        <authorList>
            <person name="Bredeson J.V."/>
            <person name="Prochnik S.E."/>
            <person name="Lyons J.B."/>
            <person name="Schmutz J."/>
            <person name="Grimwood J."/>
            <person name="Vrebalov J."/>
            <person name="Bart R.S."/>
            <person name="Amuge T."/>
            <person name="Ferguson M.E."/>
            <person name="Green R."/>
            <person name="Putnam N."/>
            <person name="Stites J."/>
            <person name="Rounsley S."/>
            <person name="Rokhsar D.S."/>
        </authorList>
    </citation>
    <scope>NUCLEOTIDE SEQUENCE [LARGE SCALE GENOMIC DNA]</scope>
    <source>
        <tissue evidence="3">Leaf</tissue>
    </source>
</reference>